<feature type="region of interest" description="Disordered" evidence="1">
    <location>
        <begin position="445"/>
        <end position="472"/>
    </location>
</feature>
<protein>
    <submittedName>
        <fullName evidence="2">Uncharacterized protein</fullName>
    </submittedName>
</protein>
<gene>
    <name evidence="2" type="ORF">LTR09_012416</name>
</gene>
<dbReference type="InterPro" id="IPR027796">
    <property type="entry name" value="OTT_1508_deam-like"/>
</dbReference>
<evidence type="ECO:0000313" key="2">
    <source>
        <dbReference type="EMBL" id="KAK3046078.1"/>
    </source>
</evidence>
<feature type="compositionally biased region" description="Low complexity" evidence="1">
    <location>
        <begin position="460"/>
        <end position="472"/>
    </location>
</feature>
<dbReference type="AlphaFoldDB" id="A0AAJ0D9Z5"/>
<name>A0AAJ0D9Z5_9PEZI</name>
<evidence type="ECO:0000256" key="1">
    <source>
        <dbReference type="SAM" id="MobiDB-lite"/>
    </source>
</evidence>
<sequence>MAALEDLATYIDLLSLRAGSPFDNTCPEAIDLVEEDEPSDLEACANTARQDDLSESRGNLRERFLNRLSELFAAERNGRSVTAAVLREVERDNHVEIWLARNDGFGKSTAHKTLDGLGGEEMVKEVERALNQLATKDECQGNIQAFGLWLQTGHVSEGDGRDLWTSILRHSSPRLQFYRQELVRALTPYRASLQSMLQEGASAPETDVIRVWNDIHCHVFDLSSPTPELQVLQDLVRIGVAVRRATRTSSDLVSPFGSPPWARRVMAILCLVGKISSAYDTLLTATSTIWQGYTFTLIPLLQATVPTLLPRRSFHVASAFERLGVAITIPAIKAYTSKLRAEDKFAAVQKERKYVHAEVQLLFHLAGSGITGVYPYIGTSKLPCVLCAELLKAEGTLKCRQSHEHLYTKWMVPEIKTLPREAEQRMWVAIDKMKEAFRLHLLSPPQKGSPFRPQSTVDITTESNSETEGSSTMISPALTLALEQRREKAEQDSLSHHFFQARSSSFENEVEVVMNDSPAVSQHLETEDDDDAADYLYSDLAMDEMPVDPDVLEDYGFKQLTAMPERSKLLGLYQGLLYLEVTAEELHDWRLTGVLVDRIIDTYARLPYEEGGYFPWFMQKRHNIFPSTLPVITGVETVKQACELAKWFLRPTDQLRPVHELRPDSKRAAFVFAAMLMQMTYPPPGFTGPYLDFGFCACTDETEEQALVHLYQYLLLGHEGILRQPCWEDVQGPSESVARFSHFWQAFETGTLVQLMDRNSLKSGRLKLRHLEQYLNSSQSTRELSVWKLLTFMKTTDEEAPPRDVFIDFKFIQCINPLETARLKRLYAVLLARTDVIALQEAQAAGELLPFIQQHVEVDQEMVEVLERTPVER</sequence>
<proteinExistence type="predicted"/>
<dbReference type="Pfam" id="PF14441">
    <property type="entry name" value="OTT_1508_deam"/>
    <property type="match status" value="1"/>
</dbReference>
<dbReference type="EMBL" id="JAWDJX010000117">
    <property type="protein sequence ID" value="KAK3046078.1"/>
    <property type="molecule type" value="Genomic_DNA"/>
</dbReference>
<reference evidence="2" key="1">
    <citation type="submission" date="2023-04" db="EMBL/GenBank/DDBJ databases">
        <title>Black Yeasts Isolated from many extreme environments.</title>
        <authorList>
            <person name="Coleine C."/>
            <person name="Stajich J.E."/>
            <person name="Selbmann L."/>
        </authorList>
    </citation>
    <scope>NUCLEOTIDE SEQUENCE</scope>
    <source>
        <strain evidence="2">CCFEE 5312</strain>
    </source>
</reference>
<keyword evidence="3" id="KW-1185">Reference proteome</keyword>
<evidence type="ECO:0000313" key="3">
    <source>
        <dbReference type="Proteomes" id="UP001271007"/>
    </source>
</evidence>
<dbReference type="Proteomes" id="UP001271007">
    <property type="component" value="Unassembled WGS sequence"/>
</dbReference>
<organism evidence="2 3">
    <name type="scientific">Extremus antarcticus</name>
    <dbReference type="NCBI Taxonomy" id="702011"/>
    <lineage>
        <taxon>Eukaryota</taxon>
        <taxon>Fungi</taxon>
        <taxon>Dikarya</taxon>
        <taxon>Ascomycota</taxon>
        <taxon>Pezizomycotina</taxon>
        <taxon>Dothideomycetes</taxon>
        <taxon>Dothideomycetidae</taxon>
        <taxon>Mycosphaerellales</taxon>
        <taxon>Extremaceae</taxon>
        <taxon>Extremus</taxon>
    </lineage>
</organism>
<comment type="caution">
    <text evidence="2">The sequence shown here is derived from an EMBL/GenBank/DDBJ whole genome shotgun (WGS) entry which is preliminary data.</text>
</comment>
<accession>A0AAJ0D9Z5</accession>